<dbReference type="EnsemblPlants" id="LPERR10G03860.1">
    <property type="protein sequence ID" value="LPERR10G03860.1"/>
    <property type="gene ID" value="LPERR10G03860"/>
</dbReference>
<dbReference type="Proteomes" id="UP000032180">
    <property type="component" value="Chromosome 10"/>
</dbReference>
<dbReference type="STRING" id="77586.A0A0D9XII5"/>
<dbReference type="AlphaFoldDB" id="A0A0D9XII5"/>
<feature type="region of interest" description="Disordered" evidence="1">
    <location>
        <begin position="57"/>
        <end position="151"/>
    </location>
</feature>
<protein>
    <submittedName>
        <fullName evidence="2">Uncharacterized protein</fullName>
    </submittedName>
</protein>
<evidence type="ECO:0000256" key="1">
    <source>
        <dbReference type="SAM" id="MobiDB-lite"/>
    </source>
</evidence>
<keyword evidence="3" id="KW-1185">Reference proteome</keyword>
<evidence type="ECO:0000313" key="3">
    <source>
        <dbReference type="Proteomes" id="UP000032180"/>
    </source>
</evidence>
<reference evidence="3" key="2">
    <citation type="submission" date="2013-12" db="EMBL/GenBank/DDBJ databases">
        <authorList>
            <person name="Yu Y."/>
            <person name="Lee S."/>
            <person name="de Baynast K."/>
            <person name="Wissotski M."/>
            <person name="Liu L."/>
            <person name="Talag J."/>
            <person name="Goicoechea J."/>
            <person name="Angelova A."/>
            <person name="Jetty R."/>
            <person name="Kudrna D."/>
            <person name="Golser W."/>
            <person name="Rivera L."/>
            <person name="Zhang J."/>
            <person name="Wing R."/>
        </authorList>
    </citation>
    <scope>NUCLEOTIDE SEQUENCE</scope>
</reference>
<accession>A0A0D9XII5</accession>
<reference evidence="2" key="3">
    <citation type="submission" date="2015-04" db="UniProtKB">
        <authorList>
            <consortium name="EnsemblPlants"/>
        </authorList>
    </citation>
    <scope>IDENTIFICATION</scope>
</reference>
<evidence type="ECO:0000313" key="2">
    <source>
        <dbReference type="EnsemblPlants" id="LPERR10G03860.1"/>
    </source>
</evidence>
<dbReference type="Gramene" id="LPERR10G03860.1">
    <property type="protein sequence ID" value="LPERR10G03860.1"/>
    <property type="gene ID" value="LPERR10G03860"/>
</dbReference>
<organism evidence="2 3">
    <name type="scientific">Leersia perrieri</name>
    <dbReference type="NCBI Taxonomy" id="77586"/>
    <lineage>
        <taxon>Eukaryota</taxon>
        <taxon>Viridiplantae</taxon>
        <taxon>Streptophyta</taxon>
        <taxon>Embryophyta</taxon>
        <taxon>Tracheophyta</taxon>
        <taxon>Spermatophyta</taxon>
        <taxon>Magnoliopsida</taxon>
        <taxon>Liliopsida</taxon>
        <taxon>Poales</taxon>
        <taxon>Poaceae</taxon>
        <taxon>BOP clade</taxon>
        <taxon>Oryzoideae</taxon>
        <taxon>Oryzeae</taxon>
        <taxon>Oryzinae</taxon>
        <taxon>Leersia</taxon>
    </lineage>
</organism>
<proteinExistence type="predicted"/>
<reference evidence="2 3" key="1">
    <citation type="submission" date="2012-08" db="EMBL/GenBank/DDBJ databases">
        <title>Oryza genome evolution.</title>
        <authorList>
            <person name="Wing R.A."/>
        </authorList>
    </citation>
    <scope>NUCLEOTIDE SEQUENCE</scope>
</reference>
<dbReference type="HOGENOM" id="CLU_991639_0_0_1"/>
<feature type="compositionally biased region" description="Gly residues" evidence="1">
    <location>
        <begin position="61"/>
        <end position="151"/>
    </location>
</feature>
<sequence length="281" mass="27611">MGVAVVESDSFIVVAGMDVTTSHTGCNFSVAGRNYPLSNYHHQDGVFTVTGRPVLVAEAGGTPGTNGGRSGNGGRRDGGGGGGGGGLSNGSGSGSNGGSNDAGGGCGVSGGRIDGGDGVGNSGGTSDGGAGVSGFGGMGTPPMLGGSGTKGIGGKKIPFWSHSSGWTAKSPAEKTAPLRLVAASRNPLAVAADMAASSHGAAALLLSAGRRCSFTEHDVTVASRLLDSGGRWTRNSPRWFVSACCRNTSLPLPSWHRTATGAPAKTQGEVIDDGLNKIKPT</sequence>
<name>A0A0D9XII5_9ORYZ</name>